<dbReference type="AlphaFoldDB" id="A0A6J7DY26"/>
<name>A0A6J7DY26_9ZZZZ</name>
<gene>
    <name evidence="2" type="ORF">UFOPK3402_00848</name>
</gene>
<reference evidence="2" key="1">
    <citation type="submission" date="2020-05" db="EMBL/GenBank/DDBJ databases">
        <authorList>
            <person name="Chiriac C."/>
            <person name="Salcher M."/>
            <person name="Ghai R."/>
            <person name="Kavagutti S V."/>
        </authorList>
    </citation>
    <scope>NUCLEOTIDE SEQUENCE</scope>
</reference>
<feature type="transmembrane region" description="Helical" evidence="1">
    <location>
        <begin position="179"/>
        <end position="197"/>
    </location>
</feature>
<keyword evidence="1" id="KW-0472">Membrane</keyword>
<protein>
    <submittedName>
        <fullName evidence="2">Unannotated protein</fullName>
    </submittedName>
</protein>
<keyword evidence="1" id="KW-1133">Transmembrane helix</keyword>
<sequence length="428" mass="43665">MADMTPKRPSRSLVLAGFALVALTLFGPASAASAAGEIEPAAAALRSGASVYSDPAAEKALSSSEISALSDQIAATKLPIFMAVLPASAGADADAVLVELKDAVGLGGIYAVVAGDSFRAGSTSGSAGALATSAFRSQRDNGVAAVLGEFVSLADAQFNGSGAAGQPARDTAGGGTETVVLLVMFFGAAVVLVVVIVRRRRRQALQLAQVRTAIDEDVTEFGERLGRFDTTNSSLDEGGLADMQRALDDYESAKSSAVAMRSASDASRVTASLEDGRFAVACVEARLRSQPLPERRAPCFVDPRHGPSVADIQWQAPGLSMREVPMCAACRTDVETGNNPLAREVDTGSGRQPYWQAGSQFAPYAQGYYSPFGNVMGAVLMGTMLSSMWSSPGITSAASGVESAGFGGWGSGGGGGDFGGGDFGGGDF</sequence>
<evidence type="ECO:0000313" key="2">
    <source>
        <dbReference type="EMBL" id="CAB4873935.1"/>
    </source>
</evidence>
<proteinExistence type="predicted"/>
<dbReference type="EMBL" id="CAFBLS010000090">
    <property type="protein sequence ID" value="CAB4873935.1"/>
    <property type="molecule type" value="Genomic_DNA"/>
</dbReference>
<evidence type="ECO:0000256" key="1">
    <source>
        <dbReference type="SAM" id="Phobius"/>
    </source>
</evidence>
<organism evidence="2">
    <name type="scientific">freshwater metagenome</name>
    <dbReference type="NCBI Taxonomy" id="449393"/>
    <lineage>
        <taxon>unclassified sequences</taxon>
        <taxon>metagenomes</taxon>
        <taxon>ecological metagenomes</taxon>
    </lineage>
</organism>
<accession>A0A6J7DY26</accession>
<keyword evidence="1" id="KW-0812">Transmembrane</keyword>